<dbReference type="Pfam" id="PF00059">
    <property type="entry name" value="Lectin_C"/>
    <property type="match status" value="1"/>
</dbReference>
<evidence type="ECO:0000259" key="3">
    <source>
        <dbReference type="PROSITE" id="PS50041"/>
    </source>
</evidence>
<protein>
    <recommendedName>
        <fullName evidence="3">C-type lectin domain-containing protein</fullName>
    </recommendedName>
</protein>
<feature type="domain" description="C-type lectin" evidence="3">
    <location>
        <begin position="65"/>
        <end position="179"/>
    </location>
</feature>
<evidence type="ECO:0000313" key="4">
    <source>
        <dbReference type="Ensembl" id="ENSDCDP00010050309.1"/>
    </source>
</evidence>
<accession>A0AAY4DYQ1</accession>
<proteinExistence type="predicted"/>
<name>A0AAY4DYQ1_9TELE</name>
<dbReference type="InterPro" id="IPR016186">
    <property type="entry name" value="C-type_lectin-like/link_sf"/>
</dbReference>
<reference evidence="4" key="2">
    <citation type="submission" date="2025-08" db="UniProtKB">
        <authorList>
            <consortium name="Ensembl"/>
        </authorList>
    </citation>
    <scope>IDENTIFICATION</scope>
</reference>
<reference evidence="4 5" key="1">
    <citation type="submission" date="2020-06" db="EMBL/GenBank/DDBJ databases">
        <authorList>
            <consortium name="Wellcome Sanger Institute Data Sharing"/>
        </authorList>
    </citation>
    <scope>NUCLEOTIDE SEQUENCE [LARGE SCALE GENOMIC DNA]</scope>
</reference>
<dbReference type="InterPro" id="IPR018378">
    <property type="entry name" value="C-type_lectin_CS"/>
</dbReference>
<feature type="chain" id="PRO_5044201436" description="C-type lectin domain-containing protein" evidence="2">
    <location>
        <begin position="21"/>
        <end position="184"/>
    </location>
</feature>
<dbReference type="AlphaFoldDB" id="A0AAY4DYQ1"/>
<dbReference type="PANTHER" id="PTHR22803">
    <property type="entry name" value="MANNOSE, PHOSPHOLIPASE, LECTIN RECEPTOR RELATED"/>
    <property type="match status" value="1"/>
</dbReference>
<dbReference type="InterPro" id="IPR050111">
    <property type="entry name" value="C-type_lectin/snaclec_domain"/>
</dbReference>
<dbReference type="InterPro" id="IPR001304">
    <property type="entry name" value="C-type_lectin-like"/>
</dbReference>
<reference evidence="4" key="3">
    <citation type="submission" date="2025-09" db="UniProtKB">
        <authorList>
            <consortium name="Ensembl"/>
        </authorList>
    </citation>
    <scope>IDENTIFICATION</scope>
</reference>
<evidence type="ECO:0000313" key="5">
    <source>
        <dbReference type="Proteomes" id="UP000694580"/>
    </source>
</evidence>
<dbReference type="SUPFAM" id="SSF56436">
    <property type="entry name" value="C-type lectin-like"/>
    <property type="match status" value="1"/>
</dbReference>
<evidence type="ECO:0000256" key="2">
    <source>
        <dbReference type="SAM" id="SignalP"/>
    </source>
</evidence>
<dbReference type="InterPro" id="IPR016187">
    <property type="entry name" value="CTDL_fold"/>
</dbReference>
<keyword evidence="1" id="KW-1015">Disulfide bond</keyword>
<dbReference type="Gene3D" id="3.10.100.10">
    <property type="entry name" value="Mannose-Binding Protein A, subunit A"/>
    <property type="match status" value="1"/>
</dbReference>
<dbReference type="PROSITE" id="PS00615">
    <property type="entry name" value="C_TYPE_LECTIN_1"/>
    <property type="match status" value="1"/>
</dbReference>
<keyword evidence="5" id="KW-1185">Reference proteome</keyword>
<dbReference type="Proteomes" id="UP000694580">
    <property type="component" value="Chromosome 9"/>
</dbReference>
<sequence>GFFLFQGVFIAFGCSLGLLARLPEDRNHSVNRKYDLQNNVTDLEECHTSPCRQLLCKAKAGSQLNRLNCPIFISATKDVWNASRKYCREKGGDLVVINSREKQVVINKMGLNGWIGLSDESEDKMWRWVDGTTLTAKYWDKGQPNNMNEDCVVFHSKEDNTLLTWHDYPCSSKQLAICELVSRA</sequence>
<organism evidence="4 5">
    <name type="scientific">Denticeps clupeoides</name>
    <name type="common">denticle herring</name>
    <dbReference type="NCBI Taxonomy" id="299321"/>
    <lineage>
        <taxon>Eukaryota</taxon>
        <taxon>Metazoa</taxon>
        <taxon>Chordata</taxon>
        <taxon>Craniata</taxon>
        <taxon>Vertebrata</taxon>
        <taxon>Euteleostomi</taxon>
        <taxon>Actinopterygii</taxon>
        <taxon>Neopterygii</taxon>
        <taxon>Teleostei</taxon>
        <taxon>Clupei</taxon>
        <taxon>Clupeiformes</taxon>
        <taxon>Denticipitoidei</taxon>
        <taxon>Denticipitidae</taxon>
        <taxon>Denticeps</taxon>
    </lineage>
</organism>
<dbReference type="Ensembl" id="ENSDCDT00010060731.1">
    <property type="protein sequence ID" value="ENSDCDP00010050309.1"/>
    <property type="gene ID" value="ENSDCDG00010029861.1"/>
</dbReference>
<dbReference type="GeneTree" id="ENSGT01020000230338"/>
<dbReference type="PROSITE" id="PS50041">
    <property type="entry name" value="C_TYPE_LECTIN_2"/>
    <property type="match status" value="1"/>
</dbReference>
<keyword evidence="2" id="KW-0732">Signal</keyword>
<feature type="signal peptide" evidence="2">
    <location>
        <begin position="1"/>
        <end position="20"/>
    </location>
</feature>
<evidence type="ECO:0000256" key="1">
    <source>
        <dbReference type="ARBA" id="ARBA00023157"/>
    </source>
</evidence>
<dbReference type="SMART" id="SM00034">
    <property type="entry name" value="CLECT"/>
    <property type="match status" value="1"/>
</dbReference>